<evidence type="ECO:0000313" key="4">
    <source>
        <dbReference type="Proteomes" id="UP000037288"/>
    </source>
</evidence>
<feature type="region of interest" description="Disordered" evidence="1">
    <location>
        <begin position="129"/>
        <end position="150"/>
    </location>
</feature>
<keyword evidence="2" id="KW-0732">Signal</keyword>
<keyword evidence="4" id="KW-1185">Reference proteome</keyword>
<name>A0A0K9XEW6_9ACTN</name>
<accession>A0A0K9XEW6</accession>
<dbReference type="PATRIC" id="fig|1678637.3.peg.3208"/>
<dbReference type="EMBL" id="LFXA01000009">
    <property type="protein sequence ID" value="KNB51631.1"/>
    <property type="molecule type" value="Genomic_DNA"/>
</dbReference>
<evidence type="ECO:0000256" key="1">
    <source>
        <dbReference type="SAM" id="MobiDB-lite"/>
    </source>
</evidence>
<organism evidence="3 4">
    <name type="scientific">Streptomyces caatingaensis</name>
    <dbReference type="NCBI Taxonomy" id="1678637"/>
    <lineage>
        <taxon>Bacteria</taxon>
        <taxon>Bacillati</taxon>
        <taxon>Actinomycetota</taxon>
        <taxon>Actinomycetes</taxon>
        <taxon>Kitasatosporales</taxon>
        <taxon>Streptomycetaceae</taxon>
        <taxon>Streptomyces</taxon>
    </lineage>
</organism>
<protein>
    <submittedName>
        <fullName evidence="3">Uncharacterized protein</fullName>
    </submittedName>
</protein>
<feature type="chain" id="PRO_5038388824" evidence="2">
    <location>
        <begin position="43"/>
        <end position="150"/>
    </location>
</feature>
<evidence type="ECO:0000313" key="3">
    <source>
        <dbReference type="EMBL" id="KNB51631.1"/>
    </source>
</evidence>
<proteinExistence type="predicted"/>
<feature type="signal peptide" evidence="2">
    <location>
        <begin position="1"/>
        <end position="42"/>
    </location>
</feature>
<dbReference type="AlphaFoldDB" id="A0A0K9XEW6"/>
<reference evidence="4" key="1">
    <citation type="submission" date="2015-07" db="EMBL/GenBank/DDBJ databases">
        <title>Draft genome sequence of Streptomyces sp. CMAA 1322, a bacterium isolated from Caatinga biome, from dry forest semiarid of Brazil.</title>
        <authorList>
            <person name="Santos S.N."/>
            <person name="Gacesa R."/>
            <person name="Taketani R.G."/>
            <person name="Long P.F."/>
            <person name="Melo I.S."/>
        </authorList>
    </citation>
    <scope>NUCLEOTIDE SEQUENCE [LARGE SCALE GENOMIC DNA]</scope>
    <source>
        <strain evidence="4">CMAA 1322</strain>
    </source>
</reference>
<evidence type="ECO:0000256" key="2">
    <source>
        <dbReference type="SAM" id="SignalP"/>
    </source>
</evidence>
<sequence length="150" mass="15028">MASHARHALRSPSHLPRSLTRAGVTLSASAALAVGAASAASADPVVPPAPAVGPTLPTPASPARAQLGQIDLVAARDGAMTGLRHATAPLAPILGRLPVNPFARTGVDPLNNSVGTKVGDFRPVSTRQVTGTLSDGGKVQDVPGLNLLPH</sequence>
<dbReference type="Proteomes" id="UP000037288">
    <property type="component" value="Unassembled WGS sequence"/>
</dbReference>
<gene>
    <name evidence="3" type="ORF">AC230_14885</name>
</gene>
<comment type="caution">
    <text evidence="3">The sequence shown here is derived from an EMBL/GenBank/DDBJ whole genome shotgun (WGS) entry which is preliminary data.</text>
</comment>